<organism evidence="3 4">
    <name type="scientific">Autumnicola tepida</name>
    <dbReference type="NCBI Taxonomy" id="3075595"/>
    <lineage>
        <taxon>Bacteria</taxon>
        <taxon>Pseudomonadati</taxon>
        <taxon>Bacteroidota</taxon>
        <taxon>Flavobacteriia</taxon>
        <taxon>Flavobacteriales</taxon>
        <taxon>Flavobacteriaceae</taxon>
        <taxon>Autumnicola</taxon>
    </lineage>
</organism>
<comment type="similarity">
    <text evidence="1">Belongs to the N(4)/N(6)-methyltransferase family.</text>
</comment>
<gene>
    <name evidence="3" type="ORF">RM553_17545</name>
</gene>
<keyword evidence="2" id="KW-0680">Restriction system</keyword>
<evidence type="ECO:0000256" key="2">
    <source>
        <dbReference type="ARBA" id="ARBA00022747"/>
    </source>
</evidence>
<keyword evidence="4" id="KW-1185">Reference proteome</keyword>
<evidence type="ECO:0008006" key="5">
    <source>
        <dbReference type="Google" id="ProtNLM"/>
    </source>
</evidence>
<protein>
    <recommendedName>
        <fullName evidence="5">Site-specific DNA-methyltransferase (adenine-specific)</fullName>
    </recommendedName>
</protein>
<dbReference type="InterPro" id="IPR038333">
    <property type="entry name" value="T1MK-like_N_sf"/>
</dbReference>
<sequence>MAKADIDFEKELWDVANELRGAVSEKNFKDYITLANFTSFTVCYSHKI</sequence>
<dbReference type="Proteomes" id="UP001262889">
    <property type="component" value="Unassembled WGS sequence"/>
</dbReference>
<dbReference type="Gene3D" id="1.20.1260.30">
    <property type="match status" value="1"/>
</dbReference>
<evidence type="ECO:0000256" key="1">
    <source>
        <dbReference type="ARBA" id="ARBA00006594"/>
    </source>
</evidence>
<reference evidence="3 4" key="1">
    <citation type="submission" date="2023-09" db="EMBL/GenBank/DDBJ databases">
        <authorList>
            <person name="Rey-Velasco X."/>
        </authorList>
    </citation>
    <scope>NUCLEOTIDE SEQUENCE [LARGE SCALE GENOMIC DNA]</scope>
    <source>
        <strain evidence="3 4">F363</strain>
    </source>
</reference>
<proteinExistence type="inferred from homology"/>
<evidence type="ECO:0000313" key="4">
    <source>
        <dbReference type="Proteomes" id="UP001262889"/>
    </source>
</evidence>
<accession>A0ABU3CE68</accession>
<evidence type="ECO:0000313" key="3">
    <source>
        <dbReference type="EMBL" id="MDT0644648.1"/>
    </source>
</evidence>
<dbReference type="EMBL" id="JAVRHQ010000031">
    <property type="protein sequence ID" value="MDT0644648.1"/>
    <property type="molecule type" value="Genomic_DNA"/>
</dbReference>
<name>A0ABU3CE68_9FLAO</name>
<comment type="caution">
    <text evidence="3">The sequence shown here is derived from an EMBL/GenBank/DDBJ whole genome shotgun (WGS) entry which is preliminary data.</text>
</comment>
<dbReference type="RefSeq" id="WP_311536264.1">
    <property type="nucleotide sequence ID" value="NZ_JAVRHQ010000031.1"/>
</dbReference>